<dbReference type="Gene3D" id="3.90.1150.10">
    <property type="entry name" value="Aspartate Aminotransferase, domain 1"/>
    <property type="match status" value="1"/>
</dbReference>
<dbReference type="InterPro" id="IPR002129">
    <property type="entry name" value="PyrdxlP-dep_de-COase"/>
</dbReference>
<dbReference type="InterPro" id="IPR010977">
    <property type="entry name" value="Aromatic_deC"/>
</dbReference>
<dbReference type="PANTHER" id="PTHR11999">
    <property type="entry name" value="GROUP II PYRIDOXAL-5-PHOSPHATE DECARBOXYLASE"/>
    <property type="match status" value="1"/>
</dbReference>
<dbReference type="InParanoid" id="A0A316YBY2"/>
<keyword evidence="3" id="KW-0210">Decarboxylase</keyword>
<dbReference type="InterPro" id="IPR015424">
    <property type="entry name" value="PyrdxlP-dep_Trfase"/>
</dbReference>
<keyword evidence="4 6" id="KW-0663">Pyridoxal phosphate</keyword>
<evidence type="ECO:0000256" key="4">
    <source>
        <dbReference type="ARBA" id="ARBA00022898"/>
    </source>
</evidence>
<dbReference type="Gene3D" id="3.40.640.10">
    <property type="entry name" value="Type I PLP-dependent aspartate aminotransferase-like (Major domain)"/>
    <property type="match status" value="1"/>
</dbReference>
<feature type="modified residue" description="N6-(pyridoxal phosphate)lysine" evidence="6">
    <location>
        <position position="292"/>
    </location>
</feature>
<protein>
    <submittedName>
        <fullName evidence="8">PLP-dependent transferase</fullName>
    </submittedName>
</protein>
<keyword evidence="9" id="KW-1185">Reference proteome</keyword>
<dbReference type="SUPFAM" id="SSF53383">
    <property type="entry name" value="PLP-dependent transferases"/>
    <property type="match status" value="1"/>
</dbReference>
<dbReference type="PANTHER" id="PTHR11999:SF70">
    <property type="entry name" value="MIP05841P"/>
    <property type="match status" value="1"/>
</dbReference>
<proteinExistence type="inferred from homology"/>
<dbReference type="Pfam" id="PF00282">
    <property type="entry name" value="Pyridoxal_deC"/>
    <property type="match status" value="1"/>
</dbReference>
<comment type="cofactor">
    <cofactor evidence="1 6 7">
        <name>pyridoxal 5'-phosphate</name>
        <dbReference type="ChEBI" id="CHEBI:597326"/>
    </cofactor>
</comment>
<dbReference type="InterPro" id="IPR021115">
    <property type="entry name" value="Pyridoxal-P_BS"/>
</dbReference>
<accession>A0A316YBY2</accession>
<dbReference type="AlphaFoldDB" id="A0A316YBY2"/>
<keyword evidence="5 7" id="KW-0456">Lyase</keyword>
<evidence type="ECO:0000256" key="7">
    <source>
        <dbReference type="RuleBase" id="RU000382"/>
    </source>
</evidence>
<evidence type="ECO:0000256" key="1">
    <source>
        <dbReference type="ARBA" id="ARBA00001933"/>
    </source>
</evidence>
<evidence type="ECO:0000313" key="9">
    <source>
        <dbReference type="Proteomes" id="UP000245768"/>
    </source>
</evidence>
<evidence type="ECO:0000256" key="2">
    <source>
        <dbReference type="ARBA" id="ARBA00009533"/>
    </source>
</evidence>
<evidence type="ECO:0000256" key="6">
    <source>
        <dbReference type="PIRSR" id="PIRSR602129-50"/>
    </source>
</evidence>
<dbReference type="EMBL" id="KZ819642">
    <property type="protein sequence ID" value="PWN86759.1"/>
    <property type="molecule type" value="Genomic_DNA"/>
</dbReference>
<dbReference type="GO" id="GO:0030170">
    <property type="term" value="F:pyridoxal phosphate binding"/>
    <property type="evidence" value="ECO:0007669"/>
    <property type="project" value="InterPro"/>
</dbReference>
<dbReference type="STRING" id="215250.A0A316YBY2"/>
<dbReference type="InterPro" id="IPR015422">
    <property type="entry name" value="PyrdxlP-dep_Trfase_small"/>
</dbReference>
<name>A0A316YBY2_9BASI</name>
<dbReference type="InterPro" id="IPR015421">
    <property type="entry name" value="PyrdxlP-dep_Trfase_major"/>
</dbReference>
<dbReference type="GO" id="GO:0019752">
    <property type="term" value="P:carboxylic acid metabolic process"/>
    <property type="evidence" value="ECO:0007669"/>
    <property type="project" value="InterPro"/>
</dbReference>
<dbReference type="RefSeq" id="XP_025373957.1">
    <property type="nucleotide sequence ID" value="XM_025519389.1"/>
</dbReference>
<keyword evidence="8" id="KW-0808">Transferase</keyword>
<evidence type="ECO:0000256" key="5">
    <source>
        <dbReference type="ARBA" id="ARBA00023239"/>
    </source>
</evidence>
<dbReference type="OrthoDB" id="2161780at2759"/>
<sequence>MATTINPADLMTLGLKVLQQCVENRTTTSEQTAIRVAGPDDVDHLHSTAIPDREPASIDNVLARAAKIFAFRARMDHPKFFGFIPSPSSDYSWLGDMLNAAYNPHAGSWFQSSGPSSIEKSLIHWMARDLFSLPDTAGGCFVSGGSMANLIALMVARDQMLSDDSRGKALVYVSEQTHSSIGKALRILGFRGNQLRKIDCDNNSCISISNLERQIIQDRGEGGYPFLIVGNCGTTNTGSIDDFVSLAAIASAHRLWLHADGAYGASIVLSAKHKNLLRGVDLCDSMTWDAHKWLFQTYGCGIIIVRNQNLLVESFQTGAEYTRDAPDGPEECPNFWNYGQELTRPARAMKLWFSLHMIGLGALETAIDRGFELAEVAQQALSKLKYWDIVSSAKLAIVCFRYAPPHISEAKRDLLNEQISKAAIRESIGVTLTTRLHGKTVLRICSIHPDLQNADMVAIVENLDRIARGLSI</sequence>
<dbReference type="Gene3D" id="3.90.1150.170">
    <property type="match status" value="1"/>
</dbReference>
<reference evidence="8" key="1">
    <citation type="journal article" date="2018" name="Mol. Biol. Evol.">
        <title>Broad Genomic Sampling Reveals a Smut Pathogenic Ancestry of the Fungal Clade Ustilaginomycotina.</title>
        <authorList>
            <person name="Kijpornyongpan T."/>
            <person name="Mondo S.J."/>
            <person name="Barry K."/>
            <person name="Sandor L."/>
            <person name="Lee J."/>
            <person name="Lipzen A."/>
            <person name="Pangilinan J."/>
            <person name="LaButti K."/>
            <person name="Hainaut M."/>
            <person name="Henrissat B."/>
            <person name="Grigoriev I.V."/>
            <person name="Spatafora J.W."/>
            <person name="Aime M.C."/>
        </authorList>
    </citation>
    <scope>NUCLEOTIDE SEQUENCE [LARGE SCALE GENOMIC DNA]</scope>
    <source>
        <strain evidence="8">MCA 4198</strain>
    </source>
</reference>
<dbReference type="PROSITE" id="PS00392">
    <property type="entry name" value="DDC_GAD_HDC_YDC"/>
    <property type="match status" value="1"/>
</dbReference>
<organism evidence="8 9">
    <name type="scientific">Acaromyces ingoldii</name>
    <dbReference type="NCBI Taxonomy" id="215250"/>
    <lineage>
        <taxon>Eukaryota</taxon>
        <taxon>Fungi</taxon>
        <taxon>Dikarya</taxon>
        <taxon>Basidiomycota</taxon>
        <taxon>Ustilaginomycotina</taxon>
        <taxon>Exobasidiomycetes</taxon>
        <taxon>Exobasidiales</taxon>
        <taxon>Cryptobasidiaceae</taxon>
        <taxon>Acaromyces</taxon>
    </lineage>
</organism>
<comment type="similarity">
    <text evidence="2 7">Belongs to the group II decarboxylase family.</text>
</comment>
<evidence type="ECO:0000313" key="8">
    <source>
        <dbReference type="EMBL" id="PWN86759.1"/>
    </source>
</evidence>
<dbReference type="GeneID" id="37041305"/>
<dbReference type="Proteomes" id="UP000245768">
    <property type="component" value="Unassembled WGS sequence"/>
</dbReference>
<dbReference type="GO" id="GO:0016831">
    <property type="term" value="F:carboxy-lyase activity"/>
    <property type="evidence" value="ECO:0007669"/>
    <property type="project" value="UniProtKB-KW"/>
</dbReference>
<evidence type="ECO:0000256" key="3">
    <source>
        <dbReference type="ARBA" id="ARBA00022793"/>
    </source>
</evidence>
<gene>
    <name evidence="8" type="ORF">FA10DRAFT_245979</name>
</gene>
<dbReference type="GO" id="GO:0016740">
    <property type="term" value="F:transferase activity"/>
    <property type="evidence" value="ECO:0007669"/>
    <property type="project" value="UniProtKB-KW"/>
</dbReference>